<keyword evidence="2" id="KW-0812">Transmembrane</keyword>
<feature type="transmembrane region" description="Helical" evidence="2">
    <location>
        <begin position="102"/>
        <end position="123"/>
    </location>
</feature>
<feature type="region of interest" description="Disordered" evidence="1">
    <location>
        <begin position="35"/>
        <end position="60"/>
    </location>
</feature>
<feature type="compositionally biased region" description="Polar residues" evidence="1">
    <location>
        <begin position="1"/>
        <end position="14"/>
    </location>
</feature>
<accession>A0A370U2V8</accession>
<gene>
    <name evidence="3" type="ORF">BP5553_02032</name>
</gene>
<dbReference type="EMBL" id="NPIC01000001">
    <property type="protein sequence ID" value="RDL42053.1"/>
    <property type="molecule type" value="Genomic_DNA"/>
</dbReference>
<dbReference type="RefSeq" id="XP_031874709.1">
    <property type="nucleotide sequence ID" value="XM_032010655.1"/>
</dbReference>
<keyword evidence="2" id="KW-1133">Transmembrane helix</keyword>
<dbReference type="Proteomes" id="UP000254866">
    <property type="component" value="Unassembled WGS sequence"/>
</dbReference>
<feature type="transmembrane region" description="Helical" evidence="2">
    <location>
        <begin position="143"/>
        <end position="165"/>
    </location>
</feature>
<reference evidence="3 4" key="1">
    <citation type="journal article" date="2018" name="IMA Fungus">
        <title>IMA Genome-F 9: Draft genome sequence of Annulohypoxylon stygium, Aspergillus mulundensis, Berkeleyomyces basicola (syn. Thielaviopsis basicola), Ceratocystis smalleyi, two Cercospora beticola strains, Coleophoma cylindrospora, Fusarium fracticaudum, Phialophora cf. hyalina, and Morchella septimelata.</title>
        <authorList>
            <person name="Wingfield B.D."/>
            <person name="Bills G.F."/>
            <person name="Dong Y."/>
            <person name="Huang W."/>
            <person name="Nel W.J."/>
            <person name="Swalarsk-Parry B.S."/>
            <person name="Vaghefi N."/>
            <person name="Wilken P.M."/>
            <person name="An Z."/>
            <person name="de Beer Z.W."/>
            <person name="De Vos L."/>
            <person name="Chen L."/>
            <person name="Duong T.A."/>
            <person name="Gao Y."/>
            <person name="Hammerbacher A."/>
            <person name="Kikkert J.R."/>
            <person name="Li Y."/>
            <person name="Li H."/>
            <person name="Li K."/>
            <person name="Li Q."/>
            <person name="Liu X."/>
            <person name="Ma X."/>
            <person name="Naidoo K."/>
            <person name="Pethybridge S.J."/>
            <person name="Sun J."/>
            <person name="Steenkamp E.T."/>
            <person name="van der Nest M.A."/>
            <person name="van Wyk S."/>
            <person name="Wingfield M.J."/>
            <person name="Xiong C."/>
            <person name="Yue Q."/>
            <person name="Zhang X."/>
        </authorList>
    </citation>
    <scope>NUCLEOTIDE SEQUENCE [LARGE SCALE GENOMIC DNA]</scope>
    <source>
        <strain evidence="3 4">BP 5553</strain>
    </source>
</reference>
<organism evidence="3 4">
    <name type="scientific">Venustampulla echinocandica</name>
    <dbReference type="NCBI Taxonomy" id="2656787"/>
    <lineage>
        <taxon>Eukaryota</taxon>
        <taxon>Fungi</taxon>
        <taxon>Dikarya</taxon>
        <taxon>Ascomycota</taxon>
        <taxon>Pezizomycotina</taxon>
        <taxon>Leotiomycetes</taxon>
        <taxon>Helotiales</taxon>
        <taxon>Pleuroascaceae</taxon>
        <taxon>Venustampulla</taxon>
    </lineage>
</organism>
<keyword evidence="4" id="KW-1185">Reference proteome</keyword>
<name>A0A370U2V8_9HELO</name>
<dbReference type="OrthoDB" id="3438583at2759"/>
<protein>
    <recommendedName>
        <fullName evidence="5">MARVEL domain-containing protein</fullName>
    </recommendedName>
</protein>
<evidence type="ECO:0000313" key="4">
    <source>
        <dbReference type="Proteomes" id="UP000254866"/>
    </source>
</evidence>
<proteinExistence type="predicted"/>
<evidence type="ECO:0000313" key="3">
    <source>
        <dbReference type="EMBL" id="RDL42053.1"/>
    </source>
</evidence>
<feature type="region of interest" description="Disordered" evidence="1">
    <location>
        <begin position="1"/>
        <end position="22"/>
    </location>
</feature>
<evidence type="ECO:0000256" key="2">
    <source>
        <dbReference type="SAM" id="Phobius"/>
    </source>
</evidence>
<dbReference type="GeneID" id="43594881"/>
<sequence>MHPSTTTDATTGVSPEQDVEKNSSLAPLLTSYSASVAMDPDPSNTPPPTAGLTDGKAKNGKPTGVQRVYARKGGFLLGQWFFTFWVLGATAQSLRLASELRFAVPMLAYTVVCASIHVVPMYYFAMSNKPVSPTNSRPPQWYLVTYAISSVAWFAAMACVVLVLVDTLPFDGDEDIAKGLQKCGKHKTYKCYHATKNAQINTLAKMNTATAGFITLFIIGHWYQISKLWWCTFTADEIREAYEFNPSKK</sequence>
<evidence type="ECO:0008006" key="5">
    <source>
        <dbReference type="Google" id="ProtNLM"/>
    </source>
</evidence>
<comment type="caution">
    <text evidence="3">The sequence shown here is derived from an EMBL/GenBank/DDBJ whole genome shotgun (WGS) entry which is preliminary data.</text>
</comment>
<dbReference type="AlphaFoldDB" id="A0A370U2V8"/>
<feature type="transmembrane region" description="Helical" evidence="2">
    <location>
        <begin position="73"/>
        <end position="90"/>
    </location>
</feature>
<evidence type="ECO:0000256" key="1">
    <source>
        <dbReference type="SAM" id="MobiDB-lite"/>
    </source>
</evidence>
<keyword evidence="2" id="KW-0472">Membrane</keyword>